<dbReference type="AlphaFoldDB" id="A0A9P6BX77"/>
<feature type="transmembrane region" description="Helical" evidence="1">
    <location>
        <begin position="184"/>
        <end position="204"/>
    </location>
</feature>
<dbReference type="OrthoDB" id="5565328at2759"/>
<evidence type="ECO:0000313" key="2">
    <source>
        <dbReference type="EMBL" id="KAF9441444.1"/>
    </source>
</evidence>
<sequence>LKKCNGMMSFDRVVECQAVTGPAELGLQIGLQSPGIQDEIQKAITKALPSLHLYRHRLTQLPSQLSLASGNPKAAQNNLKHALATFTQNDPPHILYTSHLALIASISSQSSDETTNTIHSLGTISDLHNLAPNEIGESLEAAEGMLDMEDILNGYAQEKGKVPEDQKPMTLPLPPSSSGYMLSMLEYTLIVHTLILGIIFHTYIGDASLRNLQLKWLHKLLDIQLPC</sequence>
<protein>
    <submittedName>
        <fullName evidence="2">Uncharacterized protein</fullName>
    </submittedName>
</protein>
<name>A0A9P6BX77_9AGAR</name>
<evidence type="ECO:0000313" key="3">
    <source>
        <dbReference type="Proteomes" id="UP000807342"/>
    </source>
</evidence>
<keyword evidence="1" id="KW-0812">Transmembrane</keyword>
<gene>
    <name evidence="2" type="ORF">P691DRAFT_683905</name>
</gene>
<evidence type="ECO:0000256" key="1">
    <source>
        <dbReference type="SAM" id="Phobius"/>
    </source>
</evidence>
<dbReference type="Proteomes" id="UP000807342">
    <property type="component" value="Unassembled WGS sequence"/>
</dbReference>
<feature type="non-terminal residue" evidence="2">
    <location>
        <position position="1"/>
    </location>
</feature>
<accession>A0A9P6BX77</accession>
<proteinExistence type="predicted"/>
<keyword evidence="3" id="KW-1185">Reference proteome</keyword>
<reference evidence="2" key="1">
    <citation type="submission" date="2020-11" db="EMBL/GenBank/DDBJ databases">
        <authorList>
            <consortium name="DOE Joint Genome Institute"/>
            <person name="Ahrendt S."/>
            <person name="Riley R."/>
            <person name="Andreopoulos W."/>
            <person name="Labutti K."/>
            <person name="Pangilinan J."/>
            <person name="Ruiz-Duenas F.J."/>
            <person name="Barrasa J.M."/>
            <person name="Sanchez-Garcia M."/>
            <person name="Camarero S."/>
            <person name="Miyauchi S."/>
            <person name="Serrano A."/>
            <person name="Linde D."/>
            <person name="Babiker R."/>
            <person name="Drula E."/>
            <person name="Ayuso-Fernandez I."/>
            <person name="Pacheco R."/>
            <person name="Padilla G."/>
            <person name="Ferreira P."/>
            <person name="Barriuso J."/>
            <person name="Kellner H."/>
            <person name="Castanera R."/>
            <person name="Alfaro M."/>
            <person name="Ramirez L."/>
            <person name="Pisabarro A.G."/>
            <person name="Kuo A."/>
            <person name="Tritt A."/>
            <person name="Lipzen A."/>
            <person name="He G."/>
            <person name="Yan M."/>
            <person name="Ng V."/>
            <person name="Cullen D."/>
            <person name="Martin F."/>
            <person name="Rosso M.-N."/>
            <person name="Henrissat B."/>
            <person name="Hibbett D."/>
            <person name="Martinez A.T."/>
            <person name="Grigoriev I.V."/>
        </authorList>
    </citation>
    <scope>NUCLEOTIDE SEQUENCE</scope>
    <source>
        <strain evidence="2">MF-IS2</strain>
    </source>
</reference>
<dbReference type="EMBL" id="MU151908">
    <property type="protein sequence ID" value="KAF9441444.1"/>
    <property type="molecule type" value="Genomic_DNA"/>
</dbReference>
<keyword evidence="1" id="KW-1133">Transmembrane helix</keyword>
<comment type="caution">
    <text evidence="2">The sequence shown here is derived from an EMBL/GenBank/DDBJ whole genome shotgun (WGS) entry which is preliminary data.</text>
</comment>
<organism evidence="2 3">
    <name type="scientific">Macrolepiota fuliginosa MF-IS2</name>
    <dbReference type="NCBI Taxonomy" id="1400762"/>
    <lineage>
        <taxon>Eukaryota</taxon>
        <taxon>Fungi</taxon>
        <taxon>Dikarya</taxon>
        <taxon>Basidiomycota</taxon>
        <taxon>Agaricomycotina</taxon>
        <taxon>Agaricomycetes</taxon>
        <taxon>Agaricomycetidae</taxon>
        <taxon>Agaricales</taxon>
        <taxon>Agaricineae</taxon>
        <taxon>Agaricaceae</taxon>
        <taxon>Macrolepiota</taxon>
    </lineage>
</organism>
<keyword evidence="1" id="KW-0472">Membrane</keyword>